<dbReference type="RefSeq" id="WP_093384016.1">
    <property type="nucleotide sequence ID" value="NZ_FOTW01000005.1"/>
</dbReference>
<dbReference type="GO" id="GO:0004314">
    <property type="term" value="F:[acyl-carrier-protein] S-malonyltransferase activity"/>
    <property type="evidence" value="ECO:0007669"/>
    <property type="project" value="TreeGrafter"/>
</dbReference>
<gene>
    <name evidence="2" type="ORF">SAMN02982985_00829</name>
</gene>
<dbReference type="STRING" id="758825.SAMN02982985_00829"/>
<dbReference type="InterPro" id="IPR016035">
    <property type="entry name" value="Acyl_Trfase/lysoPLipase"/>
</dbReference>
<dbReference type="Pfam" id="PF00698">
    <property type="entry name" value="Acyl_transf_1"/>
    <property type="match status" value="1"/>
</dbReference>
<reference evidence="2 3" key="1">
    <citation type="submission" date="2016-10" db="EMBL/GenBank/DDBJ databases">
        <authorList>
            <person name="de Groot N.N."/>
        </authorList>
    </citation>
    <scope>NUCLEOTIDE SEQUENCE [LARGE SCALE GENOMIC DNA]</scope>
    <source>
        <strain evidence="2 3">ATCC 43154</strain>
    </source>
</reference>
<dbReference type="Gene3D" id="3.40.366.10">
    <property type="entry name" value="Malonyl-Coenzyme A Acyl Carrier Protein, domain 2"/>
    <property type="match status" value="1"/>
</dbReference>
<dbReference type="GO" id="GO:0006633">
    <property type="term" value="P:fatty acid biosynthetic process"/>
    <property type="evidence" value="ECO:0007669"/>
    <property type="project" value="TreeGrafter"/>
</dbReference>
<dbReference type="GO" id="GO:0005829">
    <property type="term" value="C:cytosol"/>
    <property type="evidence" value="ECO:0007669"/>
    <property type="project" value="TreeGrafter"/>
</dbReference>
<dbReference type="InterPro" id="IPR001227">
    <property type="entry name" value="Ac_transferase_dom_sf"/>
</dbReference>
<dbReference type="PANTHER" id="PTHR42681">
    <property type="entry name" value="MALONYL-COA-ACYL CARRIER PROTEIN TRANSACYLASE, MITOCHONDRIAL"/>
    <property type="match status" value="1"/>
</dbReference>
<evidence type="ECO:0000259" key="1">
    <source>
        <dbReference type="SMART" id="SM00827"/>
    </source>
</evidence>
<protein>
    <submittedName>
        <fullName evidence="2">[acyl-carrier-protein] S-malonyltransferase</fullName>
    </submittedName>
</protein>
<dbReference type="PANTHER" id="PTHR42681:SF6">
    <property type="entry name" value="BLL0263 PROTEIN"/>
    <property type="match status" value="1"/>
</dbReference>
<evidence type="ECO:0000313" key="3">
    <source>
        <dbReference type="Proteomes" id="UP000199470"/>
    </source>
</evidence>
<dbReference type="SMART" id="SM00827">
    <property type="entry name" value="PKS_AT"/>
    <property type="match status" value="1"/>
</dbReference>
<dbReference type="InterPro" id="IPR014043">
    <property type="entry name" value="Acyl_transferase_dom"/>
</dbReference>
<dbReference type="OrthoDB" id="9808564at2"/>
<dbReference type="Proteomes" id="UP000199470">
    <property type="component" value="Unassembled WGS sequence"/>
</dbReference>
<dbReference type="InterPro" id="IPR050858">
    <property type="entry name" value="Mal-CoA-ACP_Trans/PKS_FabD"/>
</dbReference>
<keyword evidence="2" id="KW-0808">Transferase</keyword>
<organism evidence="2 3">
    <name type="scientific">Rugamonas rubra</name>
    <dbReference type="NCBI Taxonomy" id="758825"/>
    <lineage>
        <taxon>Bacteria</taxon>
        <taxon>Pseudomonadati</taxon>
        <taxon>Pseudomonadota</taxon>
        <taxon>Betaproteobacteria</taxon>
        <taxon>Burkholderiales</taxon>
        <taxon>Oxalobacteraceae</taxon>
        <taxon>Telluria group</taxon>
        <taxon>Rugamonas</taxon>
    </lineage>
</organism>
<name>A0A1I4IY63_9BURK</name>
<dbReference type="AlphaFoldDB" id="A0A1I4IY63"/>
<evidence type="ECO:0000313" key="2">
    <source>
        <dbReference type="EMBL" id="SFL59210.1"/>
    </source>
</evidence>
<dbReference type="Gene3D" id="3.30.70.250">
    <property type="entry name" value="Malonyl-CoA ACP transacylase, ACP-binding"/>
    <property type="match status" value="1"/>
</dbReference>
<dbReference type="EMBL" id="FOTW01000005">
    <property type="protein sequence ID" value="SFL59210.1"/>
    <property type="molecule type" value="Genomic_DNA"/>
</dbReference>
<feature type="domain" description="Malonyl-CoA:ACP transacylase (MAT)" evidence="1">
    <location>
        <begin position="8"/>
        <end position="283"/>
    </location>
</feature>
<dbReference type="SUPFAM" id="SSF52151">
    <property type="entry name" value="FabD/lysophospholipase-like"/>
    <property type="match status" value="1"/>
</dbReference>
<sequence>MRSRLLILCPGQGGQDAQMFDLARGEPRAAALLDSLALPPLEQMFDNRGAQQLIVASTLATWEALRDKLPQPALVAGYSIGELAAYGVAGAFTPAQTLALAEARAGLMDACLAAQAEQALAALSGLPLRQAAALCAAHSCHVAIETGEDGCIAGGPAAGLAALEAQVVAAGGRCQRLPVAVASHTPYMAAAVAPFAELLRGADFAAMRAPVVAGISALAGSGKAQAVEHLSRQLAEKILWMGCMDACAEAGVTVALELGPGAALSRMLRARHPHIACRSVADFRSIAGVAGWIERECA</sequence>
<accession>A0A1I4IY63</accession>
<proteinExistence type="predicted"/>
<keyword evidence="3" id="KW-1185">Reference proteome</keyword>